<evidence type="ECO:0000313" key="1">
    <source>
        <dbReference type="EMBL" id="KAJ8124351.1"/>
    </source>
</evidence>
<reference evidence="1" key="1">
    <citation type="submission" date="2022-12" db="EMBL/GenBank/DDBJ databases">
        <title>Genome Sequence of Lasiodiplodia mahajangana.</title>
        <authorList>
            <person name="Buettner E."/>
        </authorList>
    </citation>
    <scope>NUCLEOTIDE SEQUENCE</scope>
    <source>
        <strain evidence="1">VT137</strain>
    </source>
</reference>
<name>A0ACC2JAD7_9PEZI</name>
<organism evidence="1 2">
    <name type="scientific">Lasiodiplodia mahajangana</name>
    <dbReference type="NCBI Taxonomy" id="1108764"/>
    <lineage>
        <taxon>Eukaryota</taxon>
        <taxon>Fungi</taxon>
        <taxon>Dikarya</taxon>
        <taxon>Ascomycota</taxon>
        <taxon>Pezizomycotina</taxon>
        <taxon>Dothideomycetes</taxon>
        <taxon>Dothideomycetes incertae sedis</taxon>
        <taxon>Botryosphaeriales</taxon>
        <taxon>Botryosphaeriaceae</taxon>
        <taxon>Lasiodiplodia</taxon>
    </lineage>
</organism>
<dbReference type="EMBL" id="JAPUUL010003094">
    <property type="protein sequence ID" value="KAJ8124351.1"/>
    <property type="molecule type" value="Genomic_DNA"/>
</dbReference>
<sequence length="207" mass="21988">MVLECCLPSNLNGDGRDDYIYVNPANGDVNAWINQLDKNGVWQWQNIGRIAGGVGATNENLQMVDIDGDGRADFCLVDQNTGEVTAWLNTGADVVPVYSSLGVIATGASFSKGDTLFLGDLTGEGRADYMFVGDGGKTTALVNHAQSSTQVPRWLSAFTFAAGPDGAEQDQVRLVDMTGDGKVDYLLVDETTGKVTLWENTGSGGRL</sequence>
<keyword evidence="2" id="KW-1185">Reference proteome</keyword>
<accession>A0ACC2JAD7</accession>
<dbReference type="Proteomes" id="UP001153332">
    <property type="component" value="Unassembled WGS sequence"/>
</dbReference>
<evidence type="ECO:0000313" key="2">
    <source>
        <dbReference type="Proteomes" id="UP001153332"/>
    </source>
</evidence>
<comment type="caution">
    <text evidence="1">The sequence shown here is derived from an EMBL/GenBank/DDBJ whole genome shotgun (WGS) entry which is preliminary data.</text>
</comment>
<proteinExistence type="predicted"/>
<gene>
    <name evidence="1" type="ORF">O1611_g9289</name>
</gene>
<protein>
    <submittedName>
        <fullName evidence="1">Uncharacterized protein</fullName>
    </submittedName>
</protein>